<evidence type="ECO:0000313" key="2">
    <source>
        <dbReference type="EMBL" id="EGH26661.1"/>
    </source>
</evidence>
<protein>
    <submittedName>
        <fullName evidence="2">Prophage PSPPH06, site-specific recombinase phage integrase family protein</fullName>
    </submittedName>
</protein>
<feature type="non-terminal residue" evidence="2">
    <location>
        <position position="1"/>
    </location>
</feature>
<organism evidence="2 3">
    <name type="scientific">Pseudomonas amygdali pv. mori str. 301020</name>
    <dbReference type="NCBI Taxonomy" id="629261"/>
    <lineage>
        <taxon>Bacteria</taxon>
        <taxon>Pseudomonadati</taxon>
        <taxon>Pseudomonadota</taxon>
        <taxon>Gammaproteobacteria</taxon>
        <taxon>Pseudomonadales</taxon>
        <taxon>Pseudomonadaceae</taxon>
        <taxon>Pseudomonas</taxon>
        <taxon>Pseudomonas amygdali</taxon>
    </lineage>
</organism>
<feature type="non-terminal residue" evidence="2">
    <location>
        <position position="44"/>
    </location>
</feature>
<evidence type="ECO:0000256" key="1">
    <source>
        <dbReference type="SAM" id="MobiDB-lite"/>
    </source>
</evidence>
<proteinExistence type="predicted"/>
<accession>A0A656GMB4</accession>
<feature type="region of interest" description="Disordered" evidence="1">
    <location>
        <begin position="1"/>
        <end position="44"/>
    </location>
</feature>
<reference evidence="2 3" key="1">
    <citation type="journal article" date="2011" name="PLoS Pathog.">
        <title>Dynamic evolution of pathogenicity revealed by sequencing and comparative genomics of 19 Pseudomonas syringae isolates.</title>
        <authorList>
            <person name="Baltrus D.A."/>
            <person name="Nishimura M.T."/>
            <person name="Romanchuk A."/>
            <person name="Chang J.H."/>
            <person name="Mukhtar M.S."/>
            <person name="Cherkis K."/>
            <person name="Roach J."/>
            <person name="Grant S.R."/>
            <person name="Jones C.D."/>
            <person name="Dangl J.L."/>
        </authorList>
    </citation>
    <scope>NUCLEOTIDE SEQUENCE [LARGE SCALE GENOMIC DNA]</scope>
    <source>
        <strain evidence="2 3">301020</strain>
    </source>
</reference>
<evidence type="ECO:0000313" key="3">
    <source>
        <dbReference type="Proteomes" id="UP000003465"/>
    </source>
</evidence>
<gene>
    <name evidence="2" type="ORF">PSYMO_36448</name>
</gene>
<dbReference type="AlphaFoldDB" id="A0A656GMB4"/>
<sequence>RRVLQWGRNRGYLDSNPAQGIEAPVERKRRRLPEHLGHGSAGRP</sequence>
<name>A0A656GMB4_PSEA0</name>
<comment type="caution">
    <text evidence="2">The sequence shown here is derived from an EMBL/GenBank/DDBJ whole genome shotgun (WGS) entry which is preliminary data.</text>
</comment>
<dbReference type="Proteomes" id="UP000003465">
    <property type="component" value="Unassembled WGS sequence"/>
</dbReference>
<dbReference type="EMBL" id="AEAG01002658">
    <property type="protein sequence ID" value="EGH26661.1"/>
    <property type="molecule type" value="Genomic_DNA"/>
</dbReference>